<comment type="caution">
    <text evidence="2">The sequence shown here is derived from an EMBL/GenBank/DDBJ whole genome shotgun (WGS) entry which is preliminary data.</text>
</comment>
<dbReference type="EMBL" id="RFFI01000001">
    <property type="protein sequence ID" value="RMI14437.1"/>
    <property type="molecule type" value="Genomic_DNA"/>
</dbReference>
<feature type="signal peptide" evidence="1">
    <location>
        <begin position="1"/>
        <end position="23"/>
    </location>
</feature>
<proteinExistence type="predicted"/>
<keyword evidence="3" id="KW-1185">Reference proteome</keyword>
<protein>
    <recommendedName>
        <fullName evidence="4">LamG domain-containing protein</fullName>
    </recommendedName>
</protein>
<reference evidence="2 3" key="1">
    <citation type="submission" date="2018-10" db="EMBL/GenBank/DDBJ databases">
        <title>Isolation, diversity and antifungal activity of actinobacteria from wheat.</title>
        <authorList>
            <person name="Han C."/>
        </authorList>
    </citation>
    <scope>NUCLEOTIDE SEQUENCE [LARGE SCALE GENOMIC DNA]</scope>
    <source>
        <strain evidence="2 3">NEAU-YY56</strain>
    </source>
</reference>
<organism evidence="2 3">
    <name type="scientific">Cellulomonas triticagri</name>
    <dbReference type="NCBI Taxonomy" id="2483352"/>
    <lineage>
        <taxon>Bacteria</taxon>
        <taxon>Bacillati</taxon>
        <taxon>Actinomycetota</taxon>
        <taxon>Actinomycetes</taxon>
        <taxon>Micrococcales</taxon>
        <taxon>Cellulomonadaceae</taxon>
        <taxon>Cellulomonas</taxon>
    </lineage>
</organism>
<dbReference type="Proteomes" id="UP000269289">
    <property type="component" value="Unassembled WGS sequence"/>
</dbReference>
<sequence length="938" mass="97267">MSTSCAAVITAALVATLAAPAGAVPTSTADPVAPEVACTSSAADAAEASLVASSCDTDVEVVDERTEWNTLYAQADGTWRLDVSAVAVRTQVGGEWADIDTAVVPGEGGLTVAAPVRPMVFSDGTPGVPLAQIERDGHTLSFDVPFDLPAPGVEGDQITYDEVLPGVDLVVTVNGDATGFSEVLRVESPEAAADPRLAELTFPVETSDGLALEEDDGGFVAVDGDGERVFTSPMPAMWDSREHPEVPVAAQRSSGAMLADAPQGAADAAGDTDVDLEQAPSLASQVSHLPADLGADGVSITPDSGMIEGDDTVWPLYIDPAISGSLNEWTAVRDVFGQSYRFNPDEGVGLCNRATSTSCSATFRSRILWKFGGLASIGALEGSHITGATFAVVGTHSYDCTARPVTAYRVDNWSSATPWPGGPTWIPQSTMNVAHKSSCAGQPVRWLEFSALEAGQAVAIANSSQLTMGLAVDEGSMAYWKRFRNDAGLSISFNRPPNRPTEVKFADPAAACVTGASRPVLRVVNPVLSAIFTDPDGDPVQANVDVYTAGTSNPILWHARPAAQASGTRQSVRLGGMQNGKIYRVQINGVDPRVTGGAAVACEMEIDTVRPVAPKVTPSLYTTGVPAGGVGKAGTFTFANGGSTDVVSYKYSFNSSALNLSTAAGSPAVSFSPTYAGSQTLYFQSVDRAGWTSPTQTYIFNVAFPAATVWKLDETSGSTAVSVSPTGNVFPLTIAGTPTRVDGPYAESGFIPDDRALVLGAGTTATSNRIPVQTAENYAVSALVRADAVTGTATVLSQDGTTRAGFDLGYRPCDSGTGSCWAFSMPRADTAKADLDVALSTVPVEVGQWTLIIGIQQTAASEQMELAVCTIGDELSDGVPESARATHTSRWSASGLFRLGSTVTPGVSGWTGAVSEVRSWTGAIIPSDLRRLCNEPAA</sequence>
<keyword evidence="1" id="KW-0732">Signal</keyword>
<accession>A0A3M2JK19</accession>
<evidence type="ECO:0000313" key="3">
    <source>
        <dbReference type="Proteomes" id="UP000269289"/>
    </source>
</evidence>
<feature type="chain" id="PRO_5017954903" description="LamG domain-containing protein" evidence="1">
    <location>
        <begin position="24"/>
        <end position="938"/>
    </location>
</feature>
<evidence type="ECO:0000313" key="2">
    <source>
        <dbReference type="EMBL" id="RMI14437.1"/>
    </source>
</evidence>
<evidence type="ECO:0008006" key="4">
    <source>
        <dbReference type="Google" id="ProtNLM"/>
    </source>
</evidence>
<name>A0A3M2JK19_9CELL</name>
<dbReference type="AlphaFoldDB" id="A0A3M2JK19"/>
<gene>
    <name evidence="2" type="ORF">EBM89_00225</name>
</gene>
<dbReference type="Gene3D" id="2.60.120.200">
    <property type="match status" value="1"/>
</dbReference>
<evidence type="ECO:0000256" key="1">
    <source>
        <dbReference type="SAM" id="SignalP"/>
    </source>
</evidence>